<keyword evidence="5 18" id="KW-0997">Cell inner membrane</keyword>
<evidence type="ECO:0000313" key="21">
    <source>
        <dbReference type="Proteomes" id="UP000633814"/>
    </source>
</evidence>
<evidence type="ECO:0000256" key="4">
    <source>
        <dbReference type="ARBA" id="ARBA00022475"/>
    </source>
</evidence>
<dbReference type="SUPFAM" id="SSF74863">
    <property type="entry name" value="Thiol:disulfide interchange protein DsbD, N-terminal domain (DsbD-alpha)"/>
    <property type="match status" value="1"/>
</dbReference>
<feature type="transmembrane region" description="Helical" evidence="18">
    <location>
        <begin position="190"/>
        <end position="217"/>
    </location>
</feature>
<comment type="catalytic activity">
    <reaction evidence="16 18">
        <text>[protein]-dithiol + NAD(+) = [protein]-disulfide + NADH + H(+)</text>
        <dbReference type="Rhea" id="RHEA:18749"/>
        <dbReference type="Rhea" id="RHEA-COMP:10593"/>
        <dbReference type="Rhea" id="RHEA-COMP:10594"/>
        <dbReference type="ChEBI" id="CHEBI:15378"/>
        <dbReference type="ChEBI" id="CHEBI:29950"/>
        <dbReference type="ChEBI" id="CHEBI:50058"/>
        <dbReference type="ChEBI" id="CHEBI:57540"/>
        <dbReference type="ChEBI" id="CHEBI:57945"/>
        <dbReference type="EC" id="1.8.1.8"/>
    </reaction>
</comment>
<dbReference type="InterPro" id="IPR036929">
    <property type="entry name" value="DsbDN_sf"/>
</dbReference>
<dbReference type="PROSITE" id="PS51352">
    <property type="entry name" value="THIOREDOXIN_2"/>
    <property type="match status" value="1"/>
</dbReference>
<keyword evidence="3 18" id="KW-0813">Transport</keyword>
<dbReference type="InterPro" id="IPR028250">
    <property type="entry name" value="DsbDN"/>
</dbReference>
<evidence type="ECO:0000256" key="15">
    <source>
        <dbReference type="ARBA" id="ARBA00023284"/>
    </source>
</evidence>
<feature type="disulfide bond" description="Redox-active" evidence="18">
    <location>
        <begin position="140"/>
        <end position="146"/>
    </location>
</feature>
<feature type="chain" id="PRO_5044940530" description="Thiol:disulfide interchange protein DsbD" evidence="18">
    <location>
        <begin position="26"/>
        <end position="645"/>
    </location>
</feature>
<organism evidence="20 21">
    <name type="scientific">Alishewanella maricola</name>
    <dbReference type="NCBI Taxonomy" id="2795740"/>
    <lineage>
        <taxon>Bacteria</taxon>
        <taxon>Pseudomonadati</taxon>
        <taxon>Pseudomonadota</taxon>
        <taxon>Gammaproteobacteria</taxon>
        <taxon>Alteromonadales</taxon>
        <taxon>Alteromonadaceae</taxon>
        <taxon>Alishewanella</taxon>
    </lineage>
</organism>
<dbReference type="PANTHER" id="PTHR32234:SF0">
    <property type="entry name" value="THIOL:DISULFIDE INTERCHANGE PROTEIN DSBD"/>
    <property type="match status" value="1"/>
</dbReference>
<feature type="transmembrane region" description="Helical" evidence="18">
    <location>
        <begin position="384"/>
        <end position="404"/>
    </location>
</feature>
<dbReference type="CDD" id="cd02953">
    <property type="entry name" value="DsbDgamma"/>
    <property type="match status" value="1"/>
</dbReference>
<dbReference type="Pfam" id="PF02683">
    <property type="entry name" value="DsbD_TM"/>
    <property type="match status" value="1"/>
</dbReference>
<feature type="transmembrane region" description="Helical" evidence="18">
    <location>
        <begin position="349"/>
        <end position="372"/>
    </location>
</feature>
<reference evidence="20 21" key="1">
    <citation type="submission" date="2021-10" db="EMBL/GenBank/DDBJ databases">
        <title>Alishewanella koreense sp. nov. isolated from seawater of southwestern coast in South Korea and the proposal for the reclassification of Rheinheimera perlucida and Rheinheimera tuosuensis as Arsukibacterium perlucida and Arsukibacterium tuosuensis.</title>
        <authorList>
            <person name="Kim K.H."/>
            <person name="Ruan W."/>
            <person name="Kim K.R."/>
            <person name="Baek J.H."/>
            <person name="Jeon C.O."/>
        </authorList>
    </citation>
    <scope>NUCLEOTIDE SEQUENCE [LARGE SCALE GENOMIC DNA]</scope>
    <source>
        <strain evidence="20 21">16-MA</strain>
    </source>
</reference>
<feature type="transmembrane region" description="Helical" evidence="18">
    <location>
        <begin position="270"/>
        <end position="292"/>
    </location>
</feature>
<evidence type="ECO:0000259" key="19">
    <source>
        <dbReference type="PROSITE" id="PS51352"/>
    </source>
</evidence>
<keyword evidence="12 18" id="KW-0520">NAD</keyword>
<feature type="transmembrane region" description="Helical" evidence="18">
    <location>
        <begin position="410"/>
        <end position="430"/>
    </location>
</feature>
<dbReference type="EC" id="1.8.1.8" evidence="18"/>
<sequence length="645" mass="70197" precursor="true">MIIKRFYFLLLSLVLTLTLTGFAQAQQSNALANNNSVLNSLLQAQPQFLPVEQAFVLDYRQQDGALLLNWTIADGYYMYRDKFKLGGVAVSFSHPSYPASMTIEDEFFGKTEVYYHQLQLKIPLSDIDEDAIFRVQYMGCAEAGFCYPPKSVEIPLQQFDAIAEATTANATSAPVSSQYDLLDRLTEGSLLAILGVFFLLGLGLSFTPCVFPMYPILSGIIVGQGQQLSTRRAFRLSMSYVQGMAITYSLLGLVVASLGVKFQAWLQHPAILIVASVIFVLLALAMFGVFNLQLPARWQEKVAGISNKQQGGSLKGAFVMGALSGLIASPCTTAPLSAALLYVAQSGDLMIGAVTLYVLSLGMGLPLLLLGTSGGRLLPKAGNWMNAVKNIFGFLLLAVPLILLERFLPFSTILVLGTLLTLALVFYLYRLIFTLENISGKAMIAVVIQLLVLSAFWLNLQNWNPTKANETPANSQQLSTEVLSALETIESETAKQLIKLALNQQLTLADDLVNSPSVSAESKNALGFIEIETAEELAEQLKLAAAAGQYTMVDLYAEWCVACKEFEQLTFPKPEVTALTSQMRLIKIDVTTMSRADAALLDSYQVLGLPTLLFFAPDGTELTQSRVTGFQAAAPFAAHLNSIIN</sequence>
<evidence type="ECO:0000256" key="3">
    <source>
        <dbReference type="ARBA" id="ARBA00022448"/>
    </source>
</evidence>
<dbReference type="Gene3D" id="3.40.30.10">
    <property type="entry name" value="Glutaredoxin"/>
    <property type="match status" value="1"/>
</dbReference>
<evidence type="ECO:0000256" key="17">
    <source>
        <dbReference type="ARBA" id="ARBA00047804"/>
    </source>
</evidence>
<feature type="transmembrane region" description="Helical" evidence="18">
    <location>
        <begin position="317"/>
        <end position="343"/>
    </location>
</feature>
<evidence type="ECO:0000256" key="12">
    <source>
        <dbReference type="ARBA" id="ARBA00023027"/>
    </source>
</evidence>
<evidence type="ECO:0000256" key="11">
    <source>
        <dbReference type="ARBA" id="ARBA00023002"/>
    </source>
</evidence>
<accession>A0ABS8BZA6</accession>
<gene>
    <name evidence="18" type="primary">dsbD</name>
    <name evidence="20" type="ORF">JAO78_001005</name>
</gene>
<comment type="catalytic activity">
    <reaction evidence="17 18">
        <text>[protein]-dithiol + NADP(+) = [protein]-disulfide + NADPH + H(+)</text>
        <dbReference type="Rhea" id="RHEA:18753"/>
        <dbReference type="Rhea" id="RHEA-COMP:10593"/>
        <dbReference type="Rhea" id="RHEA-COMP:10594"/>
        <dbReference type="ChEBI" id="CHEBI:15378"/>
        <dbReference type="ChEBI" id="CHEBI:29950"/>
        <dbReference type="ChEBI" id="CHEBI:50058"/>
        <dbReference type="ChEBI" id="CHEBI:57783"/>
        <dbReference type="ChEBI" id="CHEBI:58349"/>
        <dbReference type="EC" id="1.8.1.8"/>
    </reaction>
</comment>
<evidence type="ECO:0000313" key="20">
    <source>
        <dbReference type="EMBL" id="MCB5225397.1"/>
    </source>
</evidence>
<evidence type="ECO:0000256" key="1">
    <source>
        <dbReference type="ARBA" id="ARBA00004429"/>
    </source>
</evidence>
<dbReference type="HAMAP" id="MF_00399">
    <property type="entry name" value="DbsD"/>
    <property type="match status" value="1"/>
</dbReference>
<keyword evidence="14 18" id="KW-1015">Disulfide bond</keyword>
<keyword evidence="15 18" id="KW-0676">Redox-active center</keyword>
<feature type="disulfide bond" description="Redox-active" evidence="18">
    <location>
        <begin position="209"/>
        <end position="331"/>
    </location>
</feature>
<dbReference type="InterPro" id="IPR003834">
    <property type="entry name" value="Cyt_c_assmbl_TM_dom"/>
</dbReference>
<proteinExistence type="inferred from homology"/>
<dbReference type="Pfam" id="PF11412">
    <property type="entry name" value="DsbD_N"/>
    <property type="match status" value="1"/>
</dbReference>
<evidence type="ECO:0000256" key="10">
    <source>
        <dbReference type="ARBA" id="ARBA00022989"/>
    </source>
</evidence>
<keyword evidence="21" id="KW-1185">Reference proteome</keyword>
<evidence type="ECO:0000256" key="7">
    <source>
        <dbReference type="ARBA" id="ARBA00022729"/>
    </source>
</evidence>
<evidence type="ECO:0000256" key="8">
    <source>
        <dbReference type="ARBA" id="ARBA00022748"/>
    </source>
</evidence>
<dbReference type="InterPro" id="IPR035671">
    <property type="entry name" value="DsbD_gamma"/>
</dbReference>
<keyword evidence="4 18" id="KW-1003">Cell membrane</keyword>
<keyword evidence="7 18" id="KW-0732">Signal</keyword>
<dbReference type="Gene3D" id="2.60.40.1250">
    <property type="entry name" value="Thiol:disulfide interchange protein DsbD, N-terminal domain"/>
    <property type="match status" value="1"/>
</dbReference>
<evidence type="ECO:0000256" key="14">
    <source>
        <dbReference type="ARBA" id="ARBA00023157"/>
    </source>
</evidence>
<dbReference type="InterPro" id="IPR036249">
    <property type="entry name" value="Thioredoxin-like_sf"/>
</dbReference>
<evidence type="ECO:0000256" key="6">
    <source>
        <dbReference type="ARBA" id="ARBA00022692"/>
    </source>
</evidence>
<keyword evidence="6 18" id="KW-0812">Transmembrane</keyword>
<dbReference type="InterPro" id="IPR013766">
    <property type="entry name" value="Thioredoxin_domain"/>
</dbReference>
<evidence type="ECO:0000256" key="18">
    <source>
        <dbReference type="HAMAP-Rule" id="MF_00399"/>
    </source>
</evidence>
<comment type="similarity">
    <text evidence="2 18">Belongs to the thioredoxin family. DsbD subfamily.</text>
</comment>
<keyword evidence="13 18" id="KW-0472">Membrane</keyword>
<feature type="transmembrane region" description="Helical" evidence="18">
    <location>
        <begin position="442"/>
        <end position="460"/>
    </location>
</feature>
<dbReference type="PROSITE" id="PS00194">
    <property type="entry name" value="THIOREDOXIN_1"/>
    <property type="match status" value="1"/>
</dbReference>
<dbReference type="Pfam" id="PF13899">
    <property type="entry name" value="Thioredoxin_7"/>
    <property type="match status" value="1"/>
</dbReference>
<dbReference type="InterPro" id="IPR017937">
    <property type="entry name" value="Thioredoxin_CS"/>
</dbReference>
<feature type="signal peptide" evidence="18">
    <location>
        <begin position="1"/>
        <end position="25"/>
    </location>
</feature>
<dbReference type="NCBIfam" id="NF001419">
    <property type="entry name" value="PRK00293.1"/>
    <property type="match status" value="1"/>
</dbReference>
<dbReference type="InterPro" id="IPR022910">
    <property type="entry name" value="Thiol_diS_interchange_DbsD"/>
</dbReference>
<comment type="caution">
    <text evidence="20">The sequence shown here is derived from an EMBL/GenBank/DDBJ whole genome shotgun (WGS) entry which is preliminary data.</text>
</comment>
<feature type="domain" description="Thioredoxin" evidence="19">
    <location>
        <begin position="509"/>
        <end position="645"/>
    </location>
</feature>
<name>A0ABS8BZA6_9ALTE</name>
<feature type="disulfide bond" description="Redox-active" evidence="18">
    <location>
        <begin position="560"/>
        <end position="563"/>
    </location>
</feature>
<dbReference type="Proteomes" id="UP000633814">
    <property type="component" value="Unassembled WGS sequence"/>
</dbReference>
<keyword evidence="8 18" id="KW-0201">Cytochrome c-type biogenesis</keyword>
<keyword evidence="10 18" id="KW-1133">Transmembrane helix</keyword>
<evidence type="ECO:0000256" key="13">
    <source>
        <dbReference type="ARBA" id="ARBA00023136"/>
    </source>
</evidence>
<comment type="function">
    <text evidence="18">Required to facilitate the formation of correct disulfide bonds in some periplasmic proteins and for the assembly of the periplasmic c-type cytochromes. Acts by transferring electrons from cytoplasmic thioredoxin to the periplasm. This transfer involves a cascade of disulfide bond formation and reduction steps.</text>
</comment>
<keyword evidence="9 18" id="KW-0249">Electron transport</keyword>
<evidence type="ECO:0000256" key="16">
    <source>
        <dbReference type="ARBA" id="ARBA00047388"/>
    </source>
</evidence>
<evidence type="ECO:0000256" key="5">
    <source>
        <dbReference type="ARBA" id="ARBA00022519"/>
    </source>
</evidence>
<keyword evidence="11 18" id="KW-0560">Oxidoreductase</keyword>
<protein>
    <recommendedName>
        <fullName evidence="18">Thiol:disulfide interchange protein DsbD</fullName>
        <ecNumber evidence="18">1.8.1.8</ecNumber>
    </recommendedName>
    <alternativeName>
        <fullName evidence="18">Protein-disulfide reductase</fullName>
        <shortName evidence="18">Disulfide reductase</shortName>
    </alternativeName>
</protein>
<dbReference type="PANTHER" id="PTHR32234">
    <property type="entry name" value="THIOL:DISULFIDE INTERCHANGE PROTEIN DSBD"/>
    <property type="match status" value="1"/>
</dbReference>
<dbReference type="EMBL" id="JAEINI020000001">
    <property type="protein sequence ID" value="MCB5225397.1"/>
    <property type="molecule type" value="Genomic_DNA"/>
</dbReference>
<feature type="transmembrane region" description="Helical" evidence="18">
    <location>
        <begin position="238"/>
        <end position="258"/>
    </location>
</feature>
<evidence type="ECO:0000256" key="9">
    <source>
        <dbReference type="ARBA" id="ARBA00022982"/>
    </source>
</evidence>
<comment type="subcellular location">
    <subcellularLocation>
        <location evidence="1 18">Cell inner membrane</location>
        <topology evidence="1 18">Multi-pass membrane protein</topology>
    </subcellularLocation>
</comment>
<dbReference type="SUPFAM" id="SSF52833">
    <property type="entry name" value="Thioredoxin-like"/>
    <property type="match status" value="1"/>
</dbReference>
<evidence type="ECO:0000256" key="2">
    <source>
        <dbReference type="ARBA" id="ARBA00007241"/>
    </source>
</evidence>